<evidence type="ECO:0000256" key="1">
    <source>
        <dbReference type="SAM" id="MobiDB-lite"/>
    </source>
</evidence>
<dbReference type="AlphaFoldDB" id="A0A8J2R2T1"/>
<evidence type="ECO:0000313" key="2">
    <source>
        <dbReference type="EMBL" id="CAG9581515.1"/>
    </source>
</evidence>
<feature type="compositionally biased region" description="Basic and acidic residues" evidence="1">
    <location>
        <begin position="1"/>
        <end position="28"/>
    </location>
</feature>
<evidence type="ECO:0000313" key="3">
    <source>
        <dbReference type="Proteomes" id="UP000789524"/>
    </source>
</evidence>
<name>A0A8J2R2T1_9NEOP</name>
<reference evidence="2" key="1">
    <citation type="submission" date="2021-09" db="EMBL/GenBank/DDBJ databases">
        <authorList>
            <person name="Martin H S."/>
        </authorList>
    </citation>
    <scope>NUCLEOTIDE SEQUENCE</scope>
</reference>
<dbReference type="Proteomes" id="UP000789524">
    <property type="component" value="Unassembled WGS sequence"/>
</dbReference>
<gene>
    <name evidence="2" type="ORF">DCHRY22_LOCUS14109</name>
</gene>
<dbReference type="EMBL" id="CAKASE010000080">
    <property type="protein sequence ID" value="CAG9581515.1"/>
    <property type="molecule type" value="Genomic_DNA"/>
</dbReference>
<keyword evidence="3" id="KW-1185">Reference proteome</keyword>
<feature type="region of interest" description="Disordered" evidence="1">
    <location>
        <begin position="1"/>
        <end position="29"/>
    </location>
</feature>
<organism evidence="2 3">
    <name type="scientific">Danaus chrysippus</name>
    <name type="common">African queen</name>
    <dbReference type="NCBI Taxonomy" id="151541"/>
    <lineage>
        <taxon>Eukaryota</taxon>
        <taxon>Metazoa</taxon>
        <taxon>Ecdysozoa</taxon>
        <taxon>Arthropoda</taxon>
        <taxon>Hexapoda</taxon>
        <taxon>Insecta</taxon>
        <taxon>Pterygota</taxon>
        <taxon>Neoptera</taxon>
        <taxon>Endopterygota</taxon>
        <taxon>Lepidoptera</taxon>
        <taxon>Glossata</taxon>
        <taxon>Ditrysia</taxon>
        <taxon>Papilionoidea</taxon>
        <taxon>Nymphalidae</taxon>
        <taxon>Danainae</taxon>
        <taxon>Danaini</taxon>
        <taxon>Danaina</taxon>
        <taxon>Danaus</taxon>
        <taxon>Anosia</taxon>
    </lineage>
</organism>
<accession>A0A8J2R2T1</accession>
<protein>
    <submittedName>
        <fullName evidence="2">(African queen) hypothetical protein</fullName>
    </submittedName>
</protein>
<proteinExistence type="predicted"/>
<sequence length="124" mass="14632">MYKKKKEDHQGACGEEVDRARNQRRNLERNQFQENVLDVDLDQEGRRDIPQIILDHSPAVEIDLDLGQDGLGQETARREDEDRVPKSDRILMINLNIDQNHKKRWPKIKTIQQIQIQSRDPNLL</sequence>
<comment type="caution">
    <text evidence="2">The sequence shown here is derived from an EMBL/GenBank/DDBJ whole genome shotgun (WGS) entry which is preliminary data.</text>
</comment>